<evidence type="ECO:0000313" key="2">
    <source>
        <dbReference type="EMBL" id="SPJ24000.1"/>
    </source>
</evidence>
<proteinExistence type="predicted"/>
<gene>
    <name evidence="2" type="ORF">PAA8504_01822</name>
</gene>
<evidence type="ECO:0000256" key="1">
    <source>
        <dbReference type="SAM" id="Phobius"/>
    </source>
</evidence>
<sequence>MTSFADTPVHRPNPLVRVEQWLDQRGKFAWIASMVAGFIFFWPVGLAFLGYMVWQNKFSLSKRGSYAMRRSGNLRGTSGNAAFDTYRNETLRRLEDEQAAFEGFLKRLREARDKAEFDQFMEDRNRKSDDKDAA</sequence>
<keyword evidence="1" id="KW-0812">Transmembrane</keyword>
<feature type="transmembrane region" description="Helical" evidence="1">
    <location>
        <begin position="28"/>
        <end position="54"/>
    </location>
</feature>
<dbReference type="RefSeq" id="WP_108893851.1">
    <property type="nucleotide sequence ID" value="NZ_ONZF01000003.1"/>
</dbReference>
<accession>A0A2R8BV42</accession>
<dbReference type="Proteomes" id="UP000244912">
    <property type="component" value="Unassembled WGS sequence"/>
</dbReference>
<dbReference type="OrthoDB" id="9806878at2"/>
<evidence type="ECO:0008006" key="4">
    <source>
        <dbReference type="Google" id="ProtNLM"/>
    </source>
</evidence>
<keyword evidence="1" id="KW-0472">Membrane</keyword>
<dbReference type="AlphaFoldDB" id="A0A2R8BV42"/>
<evidence type="ECO:0000313" key="3">
    <source>
        <dbReference type="Proteomes" id="UP000244912"/>
    </source>
</evidence>
<dbReference type="EMBL" id="ONZF01000003">
    <property type="protein sequence ID" value="SPJ24000.1"/>
    <property type="molecule type" value="Genomic_DNA"/>
</dbReference>
<dbReference type="Pfam" id="PF11014">
    <property type="entry name" value="DUF2852"/>
    <property type="match status" value="1"/>
</dbReference>
<dbReference type="InterPro" id="IPR021273">
    <property type="entry name" value="DUF2852"/>
</dbReference>
<keyword evidence="3" id="KW-1185">Reference proteome</keyword>
<protein>
    <recommendedName>
        <fullName evidence="4">DUF2852 domain-containing protein</fullName>
    </recommendedName>
</protein>
<reference evidence="3" key="1">
    <citation type="submission" date="2018-03" db="EMBL/GenBank/DDBJ databases">
        <authorList>
            <person name="Rodrigo-Torres L."/>
            <person name="Arahal R. D."/>
            <person name="Lucena T."/>
        </authorList>
    </citation>
    <scope>NUCLEOTIDE SEQUENCE [LARGE SCALE GENOMIC DNA]</scope>
    <source>
        <strain evidence="3">CECT 8504</strain>
    </source>
</reference>
<keyword evidence="1" id="KW-1133">Transmembrane helix</keyword>
<name>A0A2R8BV42_9RHOB</name>
<organism evidence="2 3">
    <name type="scientific">Palleronia abyssalis</name>
    <dbReference type="NCBI Taxonomy" id="1501240"/>
    <lineage>
        <taxon>Bacteria</taxon>
        <taxon>Pseudomonadati</taxon>
        <taxon>Pseudomonadota</taxon>
        <taxon>Alphaproteobacteria</taxon>
        <taxon>Rhodobacterales</taxon>
        <taxon>Roseobacteraceae</taxon>
        <taxon>Palleronia</taxon>
    </lineage>
</organism>